<dbReference type="Proteomes" id="UP000630660">
    <property type="component" value="Unassembled WGS sequence"/>
</dbReference>
<comment type="caution">
    <text evidence="2">The sequence shown here is derived from an EMBL/GenBank/DDBJ whole genome shotgun (WGS) entry which is preliminary data.</text>
</comment>
<sequence length="391" mass="43001">MHPILYLLLLLTLVPYPSAAQLKGYENLEYQEISAEEVVESSVIEGPLVIAADSVYSSNLIVSGDATVEGTVEGEITLSDGMLTLPGKSDGHVVLRDAGFLVSGTVWGDLVTIQSDGVVSGEIYGDVLVFGGMLQLDSTALIKGNLTVLDGEFGKDNHAVVRGQTTTVKLGFISKLLERFMRRGWESTEPGEGFNLRKAFDMPLGWAFTLILYTLAYLLALLFITVIRRWHKRAEFMLSRNPWSPWIMVLTGVIYHLVIFGLILVLAITVIGAVLIPFVLLFFLFIASMGTGQASLWVGGKIRKWFKIKGKSRFVTYTLGFVSIYTVSILGVVFSVLGEWARIPGSVLRVLGYWIILLGAILGRGSIIYVIAFPKQVKQALTQEADESEKR</sequence>
<feature type="transmembrane region" description="Helical" evidence="1">
    <location>
        <begin position="350"/>
        <end position="372"/>
    </location>
</feature>
<feature type="transmembrane region" description="Helical" evidence="1">
    <location>
        <begin position="274"/>
        <end position="298"/>
    </location>
</feature>
<organism evidence="2 3">
    <name type="scientific">candidate division WOR-3 bacterium</name>
    <dbReference type="NCBI Taxonomy" id="2052148"/>
    <lineage>
        <taxon>Bacteria</taxon>
        <taxon>Bacteria division WOR-3</taxon>
    </lineage>
</organism>
<evidence type="ECO:0000256" key="1">
    <source>
        <dbReference type="SAM" id="Phobius"/>
    </source>
</evidence>
<evidence type="ECO:0000313" key="3">
    <source>
        <dbReference type="Proteomes" id="UP000630660"/>
    </source>
</evidence>
<keyword evidence="1" id="KW-1133">Transmembrane helix</keyword>
<feature type="transmembrane region" description="Helical" evidence="1">
    <location>
        <begin position="204"/>
        <end position="226"/>
    </location>
</feature>
<evidence type="ECO:0008006" key="4">
    <source>
        <dbReference type="Google" id="ProtNLM"/>
    </source>
</evidence>
<feature type="transmembrane region" description="Helical" evidence="1">
    <location>
        <begin position="246"/>
        <end position="268"/>
    </location>
</feature>
<name>A0A9D5K7U0_UNCW3</name>
<dbReference type="AlphaFoldDB" id="A0A9D5K7U0"/>
<proteinExistence type="predicted"/>
<dbReference type="EMBL" id="WJKJ01000015">
    <property type="protein sequence ID" value="MBD3363680.1"/>
    <property type="molecule type" value="Genomic_DNA"/>
</dbReference>
<evidence type="ECO:0000313" key="2">
    <source>
        <dbReference type="EMBL" id="MBD3363680.1"/>
    </source>
</evidence>
<gene>
    <name evidence="2" type="ORF">GF359_00540</name>
</gene>
<protein>
    <recommendedName>
        <fullName evidence="4">Polymer-forming cytoskeletal protein</fullName>
    </recommendedName>
</protein>
<keyword evidence="1" id="KW-0472">Membrane</keyword>
<keyword evidence="1" id="KW-0812">Transmembrane</keyword>
<accession>A0A9D5K7U0</accession>
<feature type="transmembrane region" description="Helical" evidence="1">
    <location>
        <begin position="319"/>
        <end position="338"/>
    </location>
</feature>
<reference evidence="2" key="1">
    <citation type="submission" date="2019-11" db="EMBL/GenBank/DDBJ databases">
        <title>Microbial mats filling the niche in hypersaline microbial mats.</title>
        <authorList>
            <person name="Wong H.L."/>
            <person name="Macleod F.I."/>
            <person name="White R.A. III"/>
            <person name="Burns B.P."/>
        </authorList>
    </citation>
    <scope>NUCLEOTIDE SEQUENCE</scope>
    <source>
        <strain evidence="2">Bin_327</strain>
    </source>
</reference>